<gene>
    <name evidence="2" type="ORF">DEF24_12380</name>
</gene>
<dbReference type="Proteomes" id="UP000253318">
    <property type="component" value="Unassembled WGS sequence"/>
</dbReference>
<feature type="region of interest" description="Disordered" evidence="1">
    <location>
        <begin position="33"/>
        <end position="79"/>
    </location>
</feature>
<dbReference type="EMBL" id="QEIN01000084">
    <property type="protein sequence ID" value="RCV58724.1"/>
    <property type="molecule type" value="Genomic_DNA"/>
</dbReference>
<name>A0A368T5F3_9ACTN</name>
<proteinExistence type="predicted"/>
<protein>
    <submittedName>
        <fullName evidence="2">Uncharacterized protein</fullName>
    </submittedName>
</protein>
<keyword evidence="3" id="KW-1185">Reference proteome</keyword>
<reference evidence="2 3" key="1">
    <citation type="submission" date="2018-04" db="EMBL/GenBank/DDBJ databases">
        <title>Novel actinobacteria from marine sediment.</title>
        <authorList>
            <person name="Ng Z.Y."/>
            <person name="Tan G.Y.A."/>
        </authorList>
    </citation>
    <scope>NUCLEOTIDE SEQUENCE [LARGE SCALE GENOMIC DNA]</scope>
    <source>
        <strain evidence="2 3">TPS81</strain>
    </source>
</reference>
<dbReference type="AlphaFoldDB" id="A0A368T5F3"/>
<evidence type="ECO:0000313" key="3">
    <source>
        <dbReference type="Proteomes" id="UP000253318"/>
    </source>
</evidence>
<comment type="caution">
    <text evidence="2">The sequence shown here is derived from an EMBL/GenBank/DDBJ whole genome shotgun (WGS) entry which is preliminary data.</text>
</comment>
<sequence>MLADDGARGGWQAALAWLTSGTGSPARVRIARPGLAGRSGVTRPVHAVREPPRSRAGPRRPPLPRGPARVTGTPDRRAV</sequence>
<organism evidence="2 3">
    <name type="scientific">Marinitenerispora sediminis</name>
    <dbReference type="NCBI Taxonomy" id="1931232"/>
    <lineage>
        <taxon>Bacteria</taxon>
        <taxon>Bacillati</taxon>
        <taxon>Actinomycetota</taxon>
        <taxon>Actinomycetes</taxon>
        <taxon>Streptosporangiales</taxon>
        <taxon>Nocardiopsidaceae</taxon>
        <taxon>Marinitenerispora</taxon>
    </lineage>
</organism>
<evidence type="ECO:0000313" key="2">
    <source>
        <dbReference type="EMBL" id="RCV58724.1"/>
    </source>
</evidence>
<evidence type="ECO:0000256" key="1">
    <source>
        <dbReference type="SAM" id="MobiDB-lite"/>
    </source>
</evidence>
<accession>A0A368T5F3</accession>